<dbReference type="CDD" id="cd00009">
    <property type="entry name" value="AAA"/>
    <property type="match status" value="1"/>
</dbReference>
<dbReference type="NCBIfam" id="TIGR00635">
    <property type="entry name" value="ruvB"/>
    <property type="match status" value="1"/>
</dbReference>
<evidence type="ECO:0000313" key="10">
    <source>
        <dbReference type="EMBL" id="CAB4879412.1"/>
    </source>
</evidence>
<proteinExistence type="inferred from homology"/>
<dbReference type="EMBL" id="CAFBLU010000024">
    <property type="protein sequence ID" value="CAB4879412.1"/>
    <property type="molecule type" value="Genomic_DNA"/>
</dbReference>
<dbReference type="InterPro" id="IPR036388">
    <property type="entry name" value="WH-like_DNA-bd_sf"/>
</dbReference>
<gene>
    <name evidence="10" type="ORF">UFOPK3444_01253</name>
</gene>
<reference evidence="10" key="1">
    <citation type="submission" date="2020-05" db="EMBL/GenBank/DDBJ databases">
        <authorList>
            <person name="Chiriac C."/>
            <person name="Salcher M."/>
            <person name="Ghai R."/>
            <person name="Kavagutti S V."/>
        </authorList>
    </citation>
    <scope>NUCLEOTIDE SEQUENCE</scope>
</reference>
<organism evidence="10">
    <name type="scientific">freshwater metagenome</name>
    <dbReference type="NCBI Taxonomy" id="449393"/>
    <lineage>
        <taxon>unclassified sequences</taxon>
        <taxon>metagenomes</taxon>
        <taxon>ecological metagenomes</taxon>
    </lineage>
</organism>
<dbReference type="AlphaFoldDB" id="A0A6J7E8F0"/>
<dbReference type="GO" id="GO:0006310">
    <property type="term" value="P:DNA recombination"/>
    <property type="evidence" value="ECO:0007669"/>
    <property type="project" value="UniProtKB-KW"/>
</dbReference>
<evidence type="ECO:0000256" key="7">
    <source>
        <dbReference type="ARBA" id="ARBA00023172"/>
    </source>
</evidence>
<dbReference type="InterPro" id="IPR008824">
    <property type="entry name" value="RuvB-like_N"/>
</dbReference>
<keyword evidence="3" id="KW-0227">DNA damage</keyword>
<dbReference type="InterPro" id="IPR003593">
    <property type="entry name" value="AAA+_ATPase"/>
</dbReference>
<dbReference type="InterPro" id="IPR041445">
    <property type="entry name" value="AAA_lid_4"/>
</dbReference>
<dbReference type="PANTHER" id="PTHR42848">
    <property type="match status" value="1"/>
</dbReference>
<dbReference type="HAMAP" id="MF_00016">
    <property type="entry name" value="DNA_HJ_migration_RuvB"/>
    <property type="match status" value="1"/>
</dbReference>
<dbReference type="Pfam" id="PF05491">
    <property type="entry name" value="WHD_RuvB"/>
    <property type="match status" value="1"/>
</dbReference>
<keyword evidence="2" id="KW-0547">Nucleotide-binding</keyword>
<accession>A0A6J7E8F0</accession>
<keyword evidence="6" id="KW-0238">DNA-binding</keyword>
<evidence type="ECO:0000259" key="9">
    <source>
        <dbReference type="SMART" id="SM00382"/>
    </source>
</evidence>
<dbReference type="InterPro" id="IPR036390">
    <property type="entry name" value="WH_DNA-bd_sf"/>
</dbReference>
<evidence type="ECO:0000256" key="1">
    <source>
        <dbReference type="ARBA" id="ARBA00022490"/>
    </source>
</evidence>
<keyword evidence="8" id="KW-0234">DNA repair</keyword>
<evidence type="ECO:0000256" key="5">
    <source>
        <dbReference type="ARBA" id="ARBA00022840"/>
    </source>
</evidence>
<dbReference type="InterPro" id="IPR027417">
    <property type="entry name" value="P-loop_NTPase"/>
</dbReference>
<dbReference type="Gene3D" id="1.10.10.10">
    <property type="entry name" value="Winged helix-like DNA-binding domain superfamily/Winged helix DNA-binding domain"/>
    <property type="match status" value="1"/>
</dbReference>
<keyword evidence="4" id="KW-0378">Hydrolase</keyword>
<dbReference type="Pfam" id="PF17864">
    <property type="entry name" value="AAA_lid_4"/>
    <property type="match status" value="1"/>
</dbReference>
<dbReference type="SUPFAM" id="SSF52540">
    <property type="entry name" value="P-loop containing nucleoside triphosphate hydrolases"/>
    <property type="match status" value="1"/>
</dbReference>
<dbReference type="SUPFAM" id="SSF46785">
    <property type="entry name" value="Winged helix' DNA-binding domain"/>
    <property type="match status" value="1"/>
</dbReference>
<feature type="domain" description="AAA+ ATPase" evidence="9">
    <location>
        <begin position="52"/>
        <end position="183"/>
    </location>
</feature>
<keyword evidence="5" id="KW-0067">ATP-binding</keyword>
<sequence length="341" mass="36587">MSEERIQTPDELPEDDVEVSLRPRSLTEFLGQEGLKGQLSVAIEAALGRGESLDHILFSGPPGLGKTSLARIVSDEMKVPFVPTAGPALEKKADVAAILTALEPGSVLFVDEIHRLPKAIEETLYPAMEDHRLPITVGQGAGARIVTLELPAFTMIGATTRAGLLSRPLRDRFGLQFRLEHYDPAELAGIVRRSAHILGLAISEEGAVTIASRSRGTPRVANRLLRRVRDHAQVAGAAEITGAVAVDALTALDVDTLGLDRLDREILRSICTTFNGGPVGLSTLAAAVSEETDTIEDVYEPFLLKLGLIDRTPRGRVATLRAFEHLGLPPNTGGQLLLDET</sequence>
<dbReference type="PANTHER" id="PTHR42848:SF1">
    <property type="entry name" value="HOLLIDAY JUNCTION BRANCH MIGRATION COMPLEX SUBUNIT RUVB"/>
    <property type="match status" value="1"/>
</dbReference>
<dbReference type="GO" id="GO:0006281">
    <property type="term" value="P:DNA repair"/>
    <property type="evidence" value="ECO:0007669"/>
    <property type="project" value="UniProtKB-KW"/>
</dbReference>
<dbReference type="NCBIfam" id="NF000868">
    <property type="entry name" value="PRK00080.1"/>
    <property type="match status" value="1"/>
</dbReference>
<name>A0A6J7E8F0_9ZZZZ</name>
<dbReference type="Gene3D" id="3.40.50.300">
    <property type="entry name" value="P-loop containing nucleotide triphosphate hydrolases"/>
    <property type="match status" value="1"/>
</dbReference>
<dbReference type="GO" id="GO:0005524">
    <property type="term" value="F:ATP binding"/>
    <property type="evidence" value="ECO:0007669"/>
    <property type="project" value="UniProtKB-KW"/>
</dbReference>
<protein>
    <submittedName>
        <fullName evidence="10">Unannotated protein</fullName>
    </submittedName>
</protein>
<evidence type="ECO:0000256" key="2">
    <source>
        <dbReference type="ARBA" id="ARBA00022741"/>
    </source>
</evidence>
<dbReference type="GO" id="GO:0003677">
    <property type="term" value="F:DNA binding"/>
    <property type="evidence" value="ECO:0007669"/>
    <property type="project" value="UniProtKB-KW"/>
</dbReference>
<evidence type="ECO:0000256" key="8">
    <source>
        <dbReference type="ARBA" id="ARBA00023204"/>
    </source>
</evidence>
<dbReference type="GO" id="GO:0009378">
    <property type="term" value="F:four-way junction helicase activity"/>
    <property type="evidence" value="ECO:0007669"/>
    <property type="project" value="InterPro"/>
</dbReference>
<dbReference type="Gene3D" id="1.10.8.60">
    <property type="match status" value="1"/>
</dbReference>
<dbReference type="InterPro" id="IPR008823">
    <property type="entry name" value="RuvB_wg_C"/>
</dbReference>
<keyword evidence="7" id="KW-0233">DNA recombination</keyword>
<dbReference type="GO" id="GO:0016787">
    <property type="term" value="F:hydrolase activity"/>
    <property type="evidence" value="ECO:0007669"/>
    <property type="project" value="UniProtKB-KW"/>
</dbReference>
<evidence type="ECO:0000256" key="4">
    <source>
        <dbReference type="ARBA" id="ARBA00022801"/>
    </source>
</evidence>
<evidence type="ECO:0000256" key="6">
    <source>
        <dbReference type="ARBA" id="ARBA00023125"/>
    </source>
</evidence>
<dbReference type="SMART" id="SM00382">
    <property type="entry name" value="AAA"/>
    <property type="match status" value="1"/>
</dbReference>
<dbReference type="InterPro" id="IPR004605">
    <property type="entry name" value="DNA_helicase_Holl-junc_RuvB"/>
</dbReference>
<dbReference type="Pfam" id="PF05496">
    <property type="entry name" value="RuvB_N"/>
    <property type="match status" value="1"/>
</dbReference>
<evidence type="ECO:0000256" key="3">
    <source>
        <dbReference type="ARBA" id="ARBA00022763"/>
    </source>
</evidence>
<keyword evidence="1" id="KW-0963">Cytoplasm</keyword>